<gene>
    <name evidence="2" type="ORF">MED92_03667</name>
</gene>
<dbReference type="Proteomes" id="UP000002171">
    <property type="component" value="Unassembled WGS sequence"/>
</dbReference>
<comment type="caution">
    <text evidence="2">The sequence shown here is derived from an EMBL/GenBank/DDBJ whole genome shotgun (WGS) entry which is preliminary data.</text>
</comment>
<dbReference type="InterPro" id="IPR013830">
    <property type="entry name" value="SGNH_hydro"/>
</dbReference>
<dbReference type="AlphaFoldDB" id="A0A7U8GRR3"/>
<evidence type="ECO:0000313" key="2">
    <source>
        <dbReference type="EMBL" id="EAR61662.1"/>
    </source>
</evidence>
<keyword evidence="3" id="KW-1185">Reference proteome</keyword>
<dbReference type="Pfam" id="PF13472">
    <property type="entry name" value="Lipase_GDSL_2"/>
    <property type="match status" value="1"/>
</dbReference>
<evidence type="ECO:0000259" key="1">
    <source>
        <dbReference type="Pfam" id="PF13472"/>
    </source>
</evidence>
<dbReference type="EMBL" id="AAOW01000006">
    <property type="protein sequence ID" value="EAR61662.1"/>
    <property type="molecule type" value="Genomic_DNA"/>
</dbReference>
<accession>A0A7U8GRR3</accession>
<proteinExistence type="predicted"/>
<evidence type="ECO:0000313" key="3">
    <source>
        <dbReference type="Proteomes" id="UP000002171"/>
    </source>
</evidence>
<protein>
    <recommendedName>
        <fullName evidence="1">SGNH hydrolase-type esterase domain-containing protein</fullName>
    </recommendedName>
</protein>
<dbReference type="Gene3D" id="3.40.50.1110">
    <property type="entry name" value="SGNH hydrolase"/>
    <property type="match status" value="1"/>
</dbReference>
<dbReference type="GO" id="GO:0016788">
    <property type="term" value="F:hydrolase activity, acting on ester bonds"/>
    <property type="evidence" value="ECO:0007669"/>
    <property type="project" value="UniProtKB-ARBA"/>
</dbReference>
<organism evidence="2 3">
    <name type="scientific">Neptuniibacter caesariensis</name>
    <dbReference type="NCBI Taxonomy" id="207954"/>
    <lineage>
        <taxon>Bacteria</taxon>
        <taxon>Pseudomonadati</taxon>
        <taxon>Pseudomonadota</taxon>
        <taxon>Gammaproteobacteria</taxon>
        <taxon>Oceanospirillales</taxon>
        <taxon>Oceanospirillaceae</taxon>
        <taxon>Neptuniibacter</taxon>
    </lineage>
</organism>
<feature type="domain" description="SGNH hydrolase-type esterase" evidence="1">
    <location>
        <begin position="9"/>
        <end position="182"/>
    </location>
</feature>
<dbReference type="OrthoDB" id="164654at2"/>
<dbReference type="CDD" id="cd01839">
    <property type="entry name" value="SGNH_arylesterase_like"/>
    <property type="match status" value="1"/>
</dbReference>
<dbReference type="RefSeq" id="WP_007022749.1">
    <property type="nucleotide sequence ID" value="NZ_CH724127.1"/>
</dbReference>
<sequence length="213" mass="23857">MEQILVYSDSLTWGIIPDTRKRLTFEQRWPGVCENGLRALGMNVRILENCLNGRRTTWSDPFKPGRDGSEHLAQVIEMHSPLRLVVLMLGTNDFQNTHNNDAWLSAQGMAKLINIVRQAPIEPGMPIPEIMVIAPPKMVKPKGPIAHKFQKAELRAEGHSDLLKQICQEHNCNFFDSSSVTDASVVDGIHLDPPQHQTLGEAIAKEIAQIIQE</sequence>
<reference evidence="2 3" key="1">
    <citation type="submission" date="2006-02" db="EMBL/GenBank/DDBJ databases">
        <authorList>
            <person name="Pinhassi J."/>
            <person name="Pedros-Alio C."/>
            <person name="Ferriera S."/>
            <person name="Johnson J."/>
            <person name="Kravitz S."/>
            <person name="Halpern A."/>
            <person name="Remington K."/>
            <person name="Beeson K."/>
            <person name="Tran B."/>
            <person name="Rogers Y.-H."/>
            <person name="Friedman R."/>
            <person name="Venter J.C."/>
        </authorList>
    </citation>
    <scope>NUCLEOTIDE SEQUENCE [LARGE SCALE GENOMIC DNA]</scope>
    <source>
        <strain evidence="2 3">MED92</strain>
    </source>
</reference>
<dbReference type="InterPro" id="IPR036514">
    <property type="entry name" value="SGNH_hydro_sf"/>
</dbReference>
<name>A0A7U8GRR3_NEPCE</name>
<dbReference type="SUPFAM" id="SSF52266">
    <property type="entry name" value="SGNH hydrolase"/>
    <property type="match status" value="1"/>
</dbReference>